<dbReference type="InterPro" id="IPR042070">
    <property type="entry name" value="PucR_C-HTH_sf"/>
</dbReference>
<sequence length="498" mass="53712">MTSEQALTVETLLRSPALQLSVIAGESGLDRSVSWAHVSELADPTPWLLGAEMIMTTGLAIPRNGADQRAYLERLDDAGVSALALSEELHVPPLRREFLRAADSRGIPVLRVPLPVPFIAIAQEVAAALQPGVGQRLGAQLQVFGSLRWLTEENLDVAEIFARLERLSGYRLFVCSQQGRPLLPGVRTPDARLLGLLPASPAAPPTVPGGFVLPIQAPGGVAGYLFAQARHGAAPGGLAVVQHVATVASLQLTMRRHERETLRREGAETLAELLGGVLEPPVARRRLSRLGLPLRGMLTLAVLRGRAGDADDASLLRRLDEADLAHLVLRQQDELFVLVPAGLAAQRAFDAVADAFVGSSAPLRTGDSLEIPRREARWAVARARDAGKTHLTYGENDSAGRWLPEDVQALDALVERVLGKAIAYDEGHSADLLTTVRTWMERDRHAESTAAALGIHQNTLAYRLRRFGEITGRDLARTSEFSEVWMALLAQRSIGSPG</sequence>
<reference evidence="3" key="2">
    <citation type="submission" date="2022-05" db="EMBL/GenBank/DDBJ databases">
        <authorList>
            <person name="Kim J.-S."/>
            <person name="Lee K."/>
            <person name="Suh M."/>
            <person name="Eom M."/>
            <person name="Kim J.-S."/>
            <person name="Kim D.-S."/>
            <person name="Ko S.-H."/>
            <person name="Shin Y."/>
            <person name="Lee J.-S."/>
        </authorList>
    </citation>
    <scope>NUCLEOTIDE SEQUENCE</scope>
    <source>
        <strain evidence="3">N237</strain>
    </source>
</reference>
<evidence type="ECO:0000313" key="3">
    <source>
        <dbReference type="EMBL" id="UQX89846.1"/>
    </source>
</evidence>
<name>A0ABY4R1Q6_9ACTN</name>
<dbReference type="RefSeq" id="WP_249773741.1">
    <property type="nucleotide sequence ID" value="NZ_CP097332.1"/>
</dbReference>
<dbReference type="Gene3D" id="1.10.10.2840">
    <property type="entry name" value="PucR C-terminal helix-turn-helix domain"/>
    <property type="match status" value="1"/>
</dbReference>
<evidence type="ECO:0000259" key="2">
    <source>
        <dbReference type="Pfam" id="PF13556"/>
    </source>
</evidence>
<dbReference type="Pfam" id="PF13556">
    <property type="entry name" value="HTH_30"/>
    <property type="match status" value="1"/>
</dbReference>
<organism evidence="3 4">
    <name type="scientific">Jatrophihabitans telluris</name>
    <dbReference type="NCBI Taxonomy" id="2038343"/>
    <lineage>
        <taxon>Bacteria</taxon>
        <taxon>Bacillati</taxon>
        <taxon>Actinomycetota</taxon>
        <taxon>Actinomycetes</taxon>
        <taxon>Jatrophihabitantales</taxon>
        <taxon>Jatrophihabitantaceae</taxon>
        <taxon>Jatrophihabitans</taxon>
    </lineage>
</organism>
<dbReference type="Pfam" id="PF07905">
    <property type="entry name" value="PucR"/>
    <property type="match status" value="1"/>
</dbReference>
<dbReference type="InterPro" id="IPR025736">
    <property type="entry name" value="PucR_C-HTH_dom"/>
</dbReference>
<dbReference type="PANTHER" id="PTHR33744">
    <property type="entry name" value="CARBOHYDRATE DIACID REGULATOR"/>
    <property type="match status" value="1"/>
</dbReference>
<reference evidence="3" key="1">
    <citation type="journal article" date="2018" name="Int. J. Syst. Evol. Microbiol.">
        <title>Jatrophihabitans telluris sp. nov., isolated from sediment soil of lava forest wetlands and the emended description of the genus Jatrophihabitans.</title>
        <authorList>
            <person name="Lee K.C."/>
            <person name="Suh M.K."/>
            <person name="Eom M.K."/>
            <person name="Kim K.K."/>
            <person name="Kim J.S."/>
            <person name="Kim D.S."/>
            <person name="Ko S.H."/>
            <person name="Shin Y.K."/>
            <person name="Lee J.S."/>
        </authorList>
    </citation>
    <scope>NUCLEOTIDE SEQUENCE</scope>
    <source>
        <strain evidence="3">N237</strain>
    </source>
</reference>
<evidence type="ECO:0000259" key="1">
    <source>
        <dbReference type="Pfam" id="PF07905"/>
    </source>
</evidence>
<proteinExistence type="predicted"/>
<gene>
    <name evidence="3" type="ORF">M6D93_07530</name>
</gene>
<keyword evidence="4" id="KW-1185">Reference proteome</keyword>
<dbReference type="InterPro" id="IPR012914">
    <property type="entry name" value="PucR_dom"/>
</dbReference>
<accession>A0ABY4R1Q6</accession>
<feature type="domain" description="Purine catabolism PurC-like" evidence="1">
    <location>
        <begin position="12"/>
        <end position="129"/>
    </location>
</feature>
<dbReference type="PANTHER" id="PTHR33744:SF1">
    <property type="entry name" value="DNA-BINDING TRANSCRIPTIONAL ACTIVATOR ADER"/>
    <property type="match status" value="1"/>
</dbReference>
<dbReference type="Proteomes" id="UP001056336">
    <property type="component" value="Chromosome"/>
</dbReference>
<dbReference type="EMBL" id="CP097332">
    <property type="protein sequence ID" value="UQX89846.1"/>
    <property type="molecule type" value="Genomic_DNA"/>
</dbReference>
<evidence type="ECO:0000313" key="4">
    <source>
        <dbReference type="Proteomes" id="UP001056336"/>
    </source>
</evidence>
<feature type="domain" description="PucR C-terminal helix-turn-helix" evidence="2">
    <location>
        <begin position="432"/>
        <end position="490"/>
    </location>
</feature>
<dbReference type="InterPro" id="IPR051448">
    <property type="entry name" value="CdaR-like_regulators"/>
</dbReference>
<protein>
    <submittedName>
        <fullName evidence="3">PucR family transcriptional regulator</fullName>
    </submittedName>
</protein>